<dbReference type="EMBL" id="JACCFO010000001">
    <property type="protein sequence ID" value="NYI96667.1"/>
    <property type="molecule type" value="Genomic_DNA"/>
</dbReference>
<comment type="caution">
    <text evidence="1">The sequence shown here is derived from an EMBL/GenBank/DDBJ whole genome shotgun (WGS) entry which is preliminary data.</text>
</comment>
<dbReference type="AlphaFoldDB" id="A0A853BPY7"/>
<name>A0A853BPY7_9ACTN</name>
<reference evidence="1 2" key="1">
    <citation type="submission" date="2020-07" db="EMBL/GenBank/DDBJ databases">
        <title>Sequencing the genomes of 1000 actinobacteria strains.</title>
        <authorList>
            <person name="Klenk H.-P."/>
        </authorList>
    </citation>
    <scope>NUCLEOTIDE SEQUENCE [LARGE SCALE GENOMIC DNA]</scope>
    <source>
        <strain evidence="1 2">DSM 45927</strain>
    </source>
</reference>
<dbReference type="Proteomes" id="UP000575985">
    <property type="component" value="Unassembled WGS sequence"/>
</dbReference>
<accession>A0A853BPY7</accession>
<dbReference type="RefSeq" id="WP_179767999.1">
    <property type="nucleotide sequence ID" value="NZ_JACCFO010000001.1"/>
</dbReference>
<organism evidence="1 2">
    <name type="scientific">Streptomonospora nanhaiensis</name>
    <dbReference type="NCBI Taxonomy" id="1323731"/>
    <lineage>
        <taxon>Bacteria</taxon>
        <taxon>Bacillati</taxon>
        <taxon>Actinomycetota</taxon>
        <taxon>Actinomycetes</taxon>
        <taxon>Streptosporangiales</taxon>
        <taxon>Nocardiopsidaceae</taxon>
        <taxon>Streptomonospora</taxon>
    </lineage>
</organism>
<sequence length="65" mass="6772">MELRKIGGTCEDDNCPTLYATDRGTVIVRGLVVSDAQALTQLGLPTGETAVEVPVELLASFHAGA</sequence>
<keyword evidence="2" id="KW-1185">Reference proteome</keyword>
<gene>
    <name evidence="1" type="ORF">HNR12_002944</name>
</gene>
<evidence type="ECO:0000313" key="1">
    <source>
        <dbReference type="EMBL" id="NYI96667.1"/>
    </source>
</evidence>
<protein>
    <submittedName>
        <fullName evidence="1">Uncharacterized protein</fullName>
    </submittedName>
</protein>
<proteinExistence type="predicted"/>
<evidence type="ECO:0000313" key="2">
    <source>
        <dbReference type="Proteomes" id="UP000575985"/>
    </source>
</evidence>